<organism evidence="10 11">
    <name type="scientific">Potamilus streckersoni</name>
    <dbReference type="NCBI Taxonomy" id="2493646"/>
    <lineage>
        <taxon>Eukaryota</taxon>
        <taxon>Metazoa</taxon>
        <taxon>Spiralia</taxon>
        <taxon>Lophotrochozoa</taxon>
        <taxon>Mollusca</taxon>
        <taxon>Bivalvia</taxon>
        <taxon>Autobranchia</taxon>
        <taxon>Heteroconchia</taxon>
        <taxon>Palaeoheterodonta</taxon>
        <taxon>Unionida</taxon>
        <taxon>Unionoidea</taxon>
        <taxon>Unionidae</taxon>
        <taxon>Ambleminae</taxon>
        <taxon>Lampsilini</taxon>
        <taxon>Potamilus</taxon>
    </lineage>
</organism>
<evidence type="ECO:0000256" key="1">
    <source>
        <dbReference type="ARBA" id="ARBA00022536"/>
    </source>
</evidence>
<dbReference type="Gene3D" id="2.10.70.10">
    <property type="entry name" value="Complement Module, domain 1"/>
    <property type="match status" value="2"/>
</dbReference>
<dbReference type="Gene3D" id="2.120.10.30">
    <property type="entry name" value="TolB, C-terminal domain"/>
    <property type="match status" value="2"/>
</dbReference>
<feature type="non-terminal residue" evidence="10">
    <location>
        <position position="807"/>
    </location>
</feature>
<dbReference type="AlphaFoldDB" id="A0AAE0RXQ3"/>
<gene>
    <name evidence="10" type="ORF">CHS0354_028861</name>
</gene>
<feature type="disulfide bond" evidence="6">
    <location>
        <begin position="110"/>
        <end position="137"/>
    </location>
</feature>
<dbReference type="InterPro" id="IPR011042">
    <property type="entry name" value="6-blade_b-propeller_TolB-like"/>
</dbReference>
<feature type="signal peptide" evidence="8">
    <location>
        <begin position="1"/>
        <end position="24"/>
    </location>
</feature>
<dbReference type="Pfam" id="PF00084">
    <property type="entry name" value="Sushi"/>
    <property type="match status" value="3"/>
</dbReference>
<sequence length="807" mass="91892">MVIFIRKTFLFVTLVGGFWTTIESKVTCPHNVPGGGWENCQASENETCTYNCFSGFHRNPMIQNATCGSDGAWNRNTEKLCRRKCEIGITKGILNSSCTLEIGEACSFTCVYGFKRASGVNTVVCQENATWGPSDPCKEVLCPTTIPNGTVSATECDRRIYSKCPFTCNQGFDPNPKYGANTVFCYYNGTWTFYGEPSCIERKGLCINYFEHGEWANGCQFQAYETCAFECNDGFQKNTNLTTNITCQSSAEWDVDLNLLCKEIDNGLIVTLSESYKYTGKHIYTVPTATNGTPLLDYIKSLPLPGDFRFLSVGSDFQLRHVYMYDYETNAIYKDSNFSFGLTTQDNWISYHRGLSKAFVKLSVDWISHNIYWTDPSYKWIAVQSLMSNDSSMYRVLIHENLDGPHALALDPMETLLFWTDIGIVTKIEVSSLSGRNRKALIYSNLVKPYSLTADYMTKRIYFLDAGRDVVETATYEGWGRKILIRKQNNNFDIAVFKDYLYVTSTYKNLLYCFNKTNGEDLHCSLHRLDVSCYGVTVFHHEFQPASDSAHCVNYGCEHICVTEKDGATCLCKEGYKLNQDTKTCSLNSEYFHRGLVFSNSSSICIVDIRVVTHFSYEPKCILEQDGTKYMILDTDDRQIIIANNTAIYLANVDNPVMHQLTEQSGMISGLAWDGYDRNLYWTEEDTGNIWRMSRESKTAQVFLEGLTKPRDIIILPHERLVYWISERNGSAIESSNLDGSDRQVILDSVVFKDSKSLGFYQYNKRIFFLDKSTDGFSYVYSCKLDGSDLYSYYRSSTVLETLEIYM</sequence>
<comment type="caution">
    <text evidence="10">The sequence shown here is derived from an EMBL/GenBank/DDBJ whole genome shotgun (WGS) entry which is preliminary data.</text>
</comment>
<keyword evidence="11" id="KW-1185">Reference proteome</keyword>
<dbReference type="SMART" id="SM00135">
    <property type="entry name" value="LY"/>
    <property type="match status" value="6"/>
</dbReference>
<feature type="chain" id="PRO_5042186374" description="Sushi domain-containing protein" evidence="8">
    <location>
        <begin position="25"/>
        <end position="807"/>
    </location>
</feature>
<dbReference type="EMBL" id="JAEAOA010001731">
    <property type="protein sequence ID" value="KAK3581661.1"/>
    <property type="molecule type" value="Genomic_DNA"/>
</dbReference>
<proteinExistence type="predicted"/>
<protein>
    <recommendedName>
        <fullName evidence="9">Sushi domain-containing protein</fullName>
    </recommendedName>
</protein>
<dbReference type="Pfam" id="PF14670">
    <property type="entry name" value="FXa_inhibition"/>
    <property type="match status" value="1"/>
</dbReference>
<feature type="disulfide bond" evidence="6">
    <location>
        <begin position="142"/>
        <end position="185"/>
    </location>
</feature>
<dbReference type="PANTHER" id="PTHR46513:SF13">
    <property type="entry name" value="EGF-LIKE DOMAIN-CONTAINING PROTEIN"/>
    <property type="match status" value="1"/>
</dbReference>
<reference evidence="10" key="2">
    <citation type="journal article" date="2021" name="Genome Biol. Evol.">
        <title>Developing a high-quality reference genome for a parasitic bivalve with doubly uniparental inheritance (Bivalvia: Unionida).</title>
        <authorList>
            <person name="Smith C.H."/>
        </authorList>
    </citation>
    <scope>NUCLEOTIDE SEQUENCE</scope>
    <source>
        <strain evidence="10">CHS0354</strain>
        <tissue evidence="10">Mantle</tissue>
    </source>
</reference>
<comment type="caution">
    <text evidence="6">Lacks conserved residue(s) required for the propagation of feature annotation.</text>
</comment>
<keyword evidence="3" id="KW-0677">Repeat</keyword>
<dbReference type="InterPro" id="IPR050778">
    <property type="entry name" value="Cueball_EGF_LRP_Nidogen"/>
</dbReference>
<evidence type="ECO:0000313" key="11">
    <source>
        <dbReference type="Proteomes" id="UP001195483"/>
    </source>
</evidence>
<evidence type="ECO:0000256" key="4">
    <source>
        <dbReference type="ARBA" id="ARBA00023157"/>
    </source>
</evidence>
<dbReference type="SUPFAM" id="SSF57535">
    <property type="entry name" value="Complement control module/SCR domain"/>
    <property type="match status" value="2"/>
</dbReference>
<dbReference type="SUPFAM" id="SSF57196">
    <property type="entry name" value="EGF/Laminin"/>
    <property type="match status" value="1"/>
</dbReference>
<dbReference type="PROSITE" id="PS51120">
    <property type="entry name" value="LDLRB"/>
    <property type="match status" value="2"/>
</dbReference>
<name>A0AAE0RXQ3_9BIVA</name>
<dbReference type="Proteomes" id="UP001195483">
    <property type="component" value="Unassembled WGS sequence"/>
</dbReference>
<keyword evidence="4 6" id="KW-1015">Disulfide bond</keyword>
<dbReference type="FunFam" id="2.120.10.30:FF:000241">
    <property type="entry name" value="Low-density lipoprotein receptor-related protein 6"/>
    <property type="match status" value="1"/>
</dbReference>
<evidence type="ECO:0000256" key="3">
    <source>
        <dbReference type="ARBA" id="ARBA00022737"/>
    </source>
</evidence>
<evidence type="ECO:0000256" key="8">
    <source>
        <dbReference type="SAM" id="SignalP"/>
    </source>
</evidence>
<reference evidence="10" key="3">
    <citation type="submission" date="2023-05" db="EMBL/GenBank/DDBJ databases">
        <authorList>
            <person name="Smith C.H."/>
        </authorList>
    </citation>
    <scope>NUCLEOTIDE SEQUENCE</scope>
    <source>
        <strain evidence="10">CHS0354</strain>
        <tissue evidence="10">Mantle</tissue>
    </source>
</reference>
<dbReference type="SMART" id="SM00032">
    <property type="entry name" value="CCP"/>
    <property type="match status" value="4"/>
</dbReference>
<keyword evidence="5" id="KW-0325">Glycoprotein</keyword>
<evidence type="ECO:0000259" key="9">
    <source>
        <dbReference type="PROSITE" id="PS50923"/>
    </source>
</evidence>
<dbReference type="InterPro" id="IPR000033">
    <property type="entry name" value="LDLR_classB_rpt"/>
</dbReference>
<evidence type="ECO:0000313" key="10">
    <source>
        <dbReference type="EMBL" id="KAK3581661.1"/>
    </source>
</evidence>
<keyword evidence="6" id="KW-0768">Sushi</keyword>
<evidence type="ECO:0000256" key="2">
    <source>
        <dbReference type="ARBA" id="ARBA00022729"/>
    </source>
</evidence>
<dbReference type="InterPro" id="IPR035976">
    <property type="entry name" value="Sushi/SCR/CCP_sf"/>
</dbReference>
<evidence type="ECO:0000256" key="7">
    <source>
        <dbReference type="PROSITE-ProRule" id="PRU00461"/>
    </source>
</evidence>
<keyword evidence="1" id="KW-0245">EGF-like domain</keyword>
<feature type="repeat" description="LDL-receptor class B" evidence="7">
    <location>
        <begin position="415"/>
        <end position="458"/>
    </location>
</feature>
<dbReference type="CDD" id="cd00033">
    <property type="entry name" value="CCP"/>
    <property type="match status" value="2"/>
</dbReference>
<reference evidence="10" key="1">
    <citation type="journal article" date="2021" name="Genome Biol. Evol.">
        <title>A High-Quality Reference Genome for a Parasitic Bivalve with Doubly Uniparental Inheritance (Bivalvia: Unionida).</title>
        <authorList>
            <person name="Smith C.H."/>
        </authorList>
    </citation>
    <scope>NUCLEOTIDE SEQUENCE</scope>
    <source>
        <strain evidence="10">CHS0354</strain>
    </source>
</reference>
<dbReference type="PANTHER" id="PTHR46513">
    <property type="entry name" value="VITELLOGENIN RECEPTOR-LIKE PROTEIN-RELATED-RELATED"/>
    <property type="match status" value="1"/>
</dbReference>
<dbReference type="InterPro" id="IPR000742">
    <property type="entry name" value="EGF"/>
</dbReference>
<keyword evidence="2 8" id="KW-0732">Signal</keyword>
<dbReference type="PROSITE" id="PS50923">
    <property type="entry name" value="SUSHI"/>
    <property type="match status" value="2"/>
</dbReference>
<feature type="domain" description="Sushi" evidence="9">
    <location>
        <begin position="83"/>
        <end position="139"/>
    </location>
</feature>
<dbReference type="SUPFAM" id="SSF63825">
    <property type="entry name" value="YWTD domain"/>
    <property type="match status" value="2"/>
</dbReference>
<accession>A0AAE0RXQ3</accession>
<feature type="domain" description="Sushi" evidence="9">
    <location>
        <begin position="140"/>
        <end position="201"/>
    </location>
</feature>
<dbReference type="InterPro" id="IPR000436">
    <property type="entry name" value="Sushi_SCR_CCP_dom"/>
</dbReference>
<evidence type="ECO:0000256" key="6">
    <source>
        <dbReference type="PROSITE-ProRule" id="PRU00302"/>
    </source>
</evidence>
<dbReference type="SMART" id="SM00181">
    <property type="entry name" value="EGF"/>
    <property type="match status" value="1"/>
</dbReference>
<evidence type="ECO:0000256" key="5">
    <source>
        <dbReference type="ARBA" id="ARBA00023180"/>
    </source>
</evidence>
<feature type="repeat" description="LDL-receptor class B" evidence="7">
    <location>
        <begin position="369"/>
        <end position="414"/>
    </location>
</feature>